<dbReference type="STRING" id="1121390.SAMN02746041_01152"/>
<feature type="domain" description="HTH cro/C1-type" evidence="2">
    <location>
        <begin position="256"/>
        <end position="310"/>
    </location>
</feature>
<dbReference type="PROSITE" id="PS50943">
    <property type="entry name" value="HTH_CROC1"/>
    <property type="match status" value="1"/>
</dbReference>
<dbReference type="SUPFAM" id="SSF47413">
    <property type="entry name" value="lambda repressor-like DNA-binding domains"/>
    <property type="match status" value="1"/>
</dbReference>
<dbReference type="AlphaFoldDB" id="A0A1W1XAZ6"/>
<organism evidence="3 4">
    <name type="scientific">Desulfacinum hydrothermale DSM 13146</name>
    <dbReference type="NCBI Taxonomy" id="1121390"/>
    <lineage>
        <taxon>Bacteria</taxon>
        <taxon>Pseudomonadati</taxon>
        <taxon>Thermodesulfobacteriota</taxon>
        <taxon>Syntrophobacteria</taxon>
        <taxon>Syntrophobacterales</taxon>
        <taxon>Syntrophobacteraceae</taxon>
        <taxon>Desulfacinum</taxon>
    </lineage>
</organism>
<dbReference type="OrthoDB" id="9812167at2"/>
<sequence>MGRKAVLTTGIEDLDRALGGVRSPETVLWVDEAGDRFPIFGSAFARHQILTGKPLVFVSFDRLPHGILAGLELDVKGARVVLVDCFSHGKASAEADRLEGNEGRLPRFARLQTPSDLSRPDALVDLVLSALPKRRKTFALVFESLTGMVGVWKESGTLHFMERMQEVLQGRNTITYWVTRKKVHSRHFREEVESKASVVVELSAMRNKPHLTLRKASGREGSALLGRPLRYWQVEGRVSVETKKRSSLKKVLGRRLRKFRVRRGISQTELAQMIGVTPSSISQIESNLIYPSIPALVRMAEVLDVDVSAFFSEPLTRYRKPILEQERARKLELPEEYRSVLSIWALAPEDMGGKGEPYVIEIPPGAVVPSHFFSRKTDQMGYVLQGRLIFQTETGANLAGPGDVIYLAGATATEWRNLGEETARLFWVLFT</sequence>
<dbReference type="SUPFAM" id="SSF51182">
    <property type="entry name" value="RmlC-like cupins"/>
    <property type="match status" value="1"/>
</dbReference>
<dbReference type="Pfam" id="PF01381">
    <property type="entry name" value="HTH_3"/>
    <property type="match status" value="1"/>
</dbReference>
<evidence type="ECO:0000313" key="3">
    <source>
        <dbReference type="EMBL" id="SMC21215.1"/>
    </source>
</evidence>
<dbReference type="InterPro" id="IPR013096">
    <property type="entry name" value="Cupin_2"/>
</dbReference>
<dbReference type="Pfam" id="PF07883">
    <property type="entry name" value="Cupin_2"/>
    <property type="match status" value="1"/>
</dbReference>
<dbReference type="Proteomes" id="UP000192783">
    <property type="component" value="Unassembled WGS sequence"/>
</dbReference>
<keyword evidence="4" id="KW-1185">Reference proteome</keyword>
<dbReference type="Gene3D" id="1.10.260.40">
    <property type="entry name" value="lambda repressor-like DNA-binding domains"/>
    <property type="match status" value="1"/>
</dbReference>
<dbReference type="GO" id="GO:0003700">
    <property type="term" value="F:DNA-binding transcription factor activity"/>
    <property type="evidence" value="ECO:0007669"/>
    <property type="project" value="TreeGrafter"/>
</dbReference>
<proteinExistence type="predicted"/>
<dbReference type="InterPro" id="IPR010982">
    <property type="entry name" value="Lambda_DNA-bd_dom_sf"/>
</dbReference>
<evidence type="ECO:0000259" key="2">
    <source>
        <dbReference type="PROSITE" id="PS50943"/>
    </source>
</evidence>
<dbReference type="SMART" id="SM00530">
    <property type="entry name" value="HTH_XRE"/>
    <property type="match status" value="1"/>
</dbReference>
<dbReference type="GO" id="GO:0005829">
    <property type="term" value="C:cytosol"/>
    <property type="evidence" value="ECO:0007669"/>
    <property type="project" value="TreeGrafter"/>
</dbReference>
<dbReference type="EMBL" id="FWXF01000004">
    <property type="protein sequence ID" value="SMC21215.1"/>
    <property type="molecule type" value="Genomic_DNA"/>
</dbReference>
<dbReference type="InterPro" id="IPR050807">
    <property type="entry name" value="TransReg_Diox_bact_type"/>
</dbReference>
<name>A0A1W1XAZ6_9BACT</name>
<dbReference type="InterPro" id="IPR011051">
    <property type="entry name" value="RmlC_Cupin_sf"/>
</dbReference>
<dbReference type="InterPro" id="IPR014710">
    <property type="entry name" value="RmlC-like_jellyroll"/>
</dbReference>
<dbReference type="InterPro" id="IPR001387">
    <property type="entry name" value="Cro/C1-type_HTH"/>
</dbReference>
<dbReference type="Gene3D" id="3.40.50.300">
    <property type="entry name" value="P-loop containing nucleotide triphosphate hydrolases"/>
    <property type="match status" value="1"/>
</dbReference>
<dbReference type="GO" id="GO:0003677">
    <property type="term" value="F:DNA binding"/>
    <property type="evidence" value="ECO:0007669"/>
    <property type="project" value="UniProtKB-KW"/>
</dbReference>
<accession>A0A1W1XAZ6</accession>
<dbReference type="CDD" id="cd00093">
    <property type="entry name" value="HTH_XRE"/>
    <property type="match status" value="1"/>
</dbReference>
<dbReference type="Gene3D" id="2.60.120.10">
    <property type="entry name" value="Jelly Rolls"/>
    <property type="match status" value="1"/>
</dbReference>
<dbReference type="InterPro" id="IPR027417">
    <property type="entry name" value="P-loop_NTPase"/>
</dbReference>
<dbReference type="CDD" id="cd02209">
    <property type="entry name" value="cupin_XRE_C"/>
    <property type="match status" value="1"/>
</dbReference>
<keyword evidence="1" id="KW-0238">DNA-binding</keyword>
<reference evidence="3 4" key="1">
    <citation type="submission" date="2017-04" db="EMBL/GenBank/DDBJ databases">
        <authorList>
            <person name="Afonso C.L."/>
            <person name="Miller P.J."/>
            <person name="Scott M.A."/>
            <person name="Spackman E."/>
            <person name="Goraichik I."/>
            <person name="Dimitrov K.M."/>
            <person name="Suarez D.L."/>
            <person name="Swayne D.E."/>
        </authorList>
    </citation>
    <scope>NUCLEOTIDE SEQUENCE [LARGE SCALE GENOMIC DNA]</scope>
    <source>
        <strain evidence="3 4">DSM 13146</strain>
    </source>
</reference>
<protein>
    <submittedName>
        <fullName evidence="3">Transcriptional regulator, XRE family with cupin sensor</fullName>
    </submittedName>
</protein>
<dbReference type="PANTHER" id="PTHR46797:SF2">
    <property type="entry name" value="TRANSCRIPTIONAL REGULATOR"/>
    <property type="match status" value="1"/>
</dbReference>
<evidence type="ECO:0000313" key="4">
    <source>
        <dbReference type="Proteomes" id="UP000192783"/>
    </source>
</evidence>
<evidence type="ECO:0000256" key="1">
    <source>
        <dbReference type="ARBA" id="ARBA00023125"/>
    </source>
</evidence>
<gene>
    <name evidence="3" type="ORF">SAMN02746041_01152</name>
</gene>
<dbReference type="RefSeq" id="WP_084056910.1">
    <property type="nucleotide sequence ID" value="NZ_FWXF01000004.1"/>
</dbReference>
<dbReference type="PANTHER" id="PTHR46797">
    <property type="entry name" value="HTH-TYPE TRANSCRIPTIONAL REGULATOR"/>
    <property type="match status" value="1"/>
</dbReference>